<reference evidence="4 14" key="5">
    <citation type="submission" date="2018-11" db="EMBL/GenBank/DDBJ databases">
        <title>Complete genome sequence of multidrug-resistant Aeromonas veronii strain MS-18-37.</title>
        <authorList>
            <person name="Abdelhamed H."/>
            <person name="Lawrence M."/>
            <person name="Waldbieser G."/>
        </authorList>
    </citation>
    <scope>NUCLEOTIDE SEQUENCE [LARGE SCALE GENOMIC DNA]</scope>
    <source>
        <strain evidence="4 14">MS-18-37</strain>
    </source>
</reference>
<gene>
    <name evidence="12" type="primary">hlpA</name>
    <name evidence="12" type="ORF">AERO8C_120280</name>
    <name evidence="10" type="ORF">CF123_02390</name>
    <name evidence="11" type="ORF">CJF24_11980</name>
    <name evidence="8" type="ORF">D6R50_09915</name>
    <name evidence="7" type="ORF">DAA48_02810</name>
    <name evidence="9" type="ORF">E8Q35_06060</name>
    <name evidence="4" type="ORF">EFI48_16160</name>
    <name evidence="6" type="ORF">NS965_10680</name>
    <name evidence="5" type="ORF">WP3W19E03_10800</name>
</gene>
<evidence type="ECO:0000313" key="16">
    <source>
        <dbReference type="Proteomes" id="UP000309618"/>
    </source>
</evidence>
<dbReference type="GeneID" id="60788146"/>
<dbReference type="Proteomes" id="UP000323129">
    <property type="component" value="Unassembled WGS sequence"/>
</dbReference>
<evidence type="ECO:0000313" key="6">
    <source>
        <dbReference type="EMBL" id="MCR4448843.1"/>
    </source>
</evidence>
<dbReference type="EMBL" id="JANLFC010000029">
    <property type="protein sequence ID" value="MCR4448843.1"/>
    <property type="molecule type" value="Genomic_DNA"/>
</dbReference>
<dbReference type="GO" id="GO:0005829">
    <property type="term" value="C:cytosol"/>
    <property type="evidence" value="ECO:0007669"/>
    <property type="project" value="TreeGrafter"/>
</dbReference>
<dbReference type="EMBL" id="CABWLC010000004">
    <property type="protein sequence ID" value="VXA81783.1"/>
    <property type="molecule type" value="Genomic_DNA"/>
</dbReference>
<evidence type="ECO:0000313" key="7">
    <source>
        <dbReference type="EMBL" id="PTH82319.1"/>
    </source>
</evidence>
<dbReference type="GO" id="GO:0051082">
    <property type="term" value="F:unfolded protein binding"/>
    <property type="evidence" value="ECO:0007669"/>
    <property type="project" value="InterPro"/>
</dbReference>
<keyword evidence="17" id="KW-1185">Reference proteome</keyword>
<evidence type="ECO:0000313" key="4">
    <source>
        <dbReference type="EMBL" id="AYV38217.1"/>
    </source>
</evidence>
<dbReference type="Proteomes" id="UP000267614">
    <property type="component" value="Chromosome"/>
</dbReference>
<dbReference type="AlphaFoldDB" id="A0A0T6RYJ1"/>
<evidence type="ECO:0000313" key="17">
    <source>
        <dbReference type="Proteomes" id="UP000323129"/>
    </source>
</evidence>
<evidence type="ECO:0000313" key="11">
    <source>
        <dbReference type="EMBL" id="TYD44180.1"/>
    </source>
</evidence>
<evidence type="ECO:0000313" key="8">
    <source>
        <dbReference type="EMBL" id="RKJ89558.1"/>
    </source>
</evidence>
<dbReference type="PANTHER" id="PTHR35089">
    <property type="entry name" value="CHAPERONE PROTEIN SKP"/>
    <property type="match status" value="1"/>
</dbReference>
<accession>A0A0T6RYJ1</accession>
<evidence type="ECO:0000313" key="18">
    <source>
        <dbReference type="Proteomes" id="UP000439123"/>
    </source>
</evidence>
<dbReference type="EMBL" id="AP022038">
    <property type="protein sequence ID" value="BBR38555.1"/>
    <property type="molecule type" value="Genomic_DNA"/>
</dbReference>
<proteinExistence type="inferred from homology"/>
<dbReference type="Proteomes" id="UP000309618">
    <property type="component" value="Unassembled WGS sequence"/>
</dbReference>
<dbReference type="EMBL" id="RAWX01000002">
    <property type="protein sequence ID" value="RKJ89558.1"/>
    <property type="molecule type" value="Genomic_DNA"/>
</dbReference>
<dbReference type="EMBL" id="NQMC01000031">
    <property type="protein sequence ID" value="TYD44180.1"/>
    <property type="molecule type" value="Genomic_DNA"/>
</dbReference>
<evidence type="ECO:0000313" key="12">
    <source>
        <dbReference type="EMBL" id="VXA81783.1"/>
    </source>
</evidence>
<dbReference type="KEGG" id="avo:AMS64_17995"/>
<dbReference type="Proteomes" id="UP000241986">
    <property type="component" value="Unassembled WGS sequence"/>
</dbReference>
<organism evidence="12 18">
    <name type="scientific">Aeromonas veronii</name>
    <dbReference type="NCBI Taxonomy" id="654"/>
    <lineage>
        <taxon>Bacteria</taxon>
        <taxon>Pseudomonadati</taxon>
        <taxon>Pseudomonadota</taxon>
        <taxon>Gammaproteobacteria</taxon>
        <taxon>Aeromonadales</taxon>
        <taxon>Aeromonadaceae</taxon>
        <taxon>Aeromonas</taxon>
    </lineage>
</organism>
<protein>
    <submittedName>
        <fullName evidence="5 6">Outer membrane protein</fullName>
    </submittedName>
    <submittedName>
        <fullName evidence="12">Periplasmic chaperone</fullName>
    </submittedName>
</protein>
<dbReference type="Gene3D" id="3.30.910.20">
    <property type="entry name" value="Skp domain"/>
    <property type="match status" value="1"/>
</dbReference>
<dbReference type="Proteomes" id="UP000796104">
    <property type="component" value="Unassembled WGS sequence"/>
</dbReference>
<evidence type="ECO:0000313" key="10">
    <source>
        <dbReference type="EMBL" id="TND56800.1"/>
    </source>
</evidence>
<dbReference type="InterPro" id="IPR024930">
    <property type="entry name" value="Skp_dom_sf"/>
</dbReference>
<dbReference type="Pfam" id="PF03938">
    <property type="entry name" value="OmpH"/>
    <property type="match status" value="1"/>
</dbReference>
<feature type="chain" id="PRO_5015044661" evidence="3">
    <location>
        <begin position="25"/>
        <end position="170"/>
    </location>
</feature>
<name>A0A0T6RYJ1_AERVE</name>
<dbReference type="Proteomes" id="UP000281725">
    <property type="component" value="Unassembled WGS sequence"/>
</dbReference>
<reference evidence="8 15" key="4">
    <citation type="submission" date="2018-09" db="EMBL/GenBank/DDBJ databases">
        <title>Genome sequencing of Aeromonas veronii MS-17-88.</title>
        <authorList>
            <person name="Tekedar H.C."/>
            <person name="Arick M.A."/>
            <person name="Hsu C.-Y."/>
            <person name="Thrash A."/>
            <person name="Karsi A."/>
            <person name="Lawrence M.L."/>
            <person name="Abdelhamed H."/>
        </authorList>
    </citation>
    <scope>NUCLEOTIDE SEQUENCE [LARGE SCALE GENOMIC DNA]</scope>
    <source>
        <strain evidence="8 15">MS 17-88</strain>
    </source>
</reference>
<reference evidence="11 17" key="1">
    <citation type="submission" date="2017-08" db="EMBL/GenBank/DDBJ databases">
        <title>Aeromonas veronii bv sobria strain NS22 whole genome sequencing.</title>
        <authorList>
            <person name="Katharios P."/>
            <person name="Ha V.Q."/>
            <person name="Smyrli M."/>
        </authorList>
    </citation>
    <scope>NUCLEOTIDE SEQUENCE [LARGE SCALE GENOMIC DNA]</scope>
    <source>
        <strain evidence="11 17">NS22</strain>
    </source>
</reference>
<accession>A0A653KSS7</accession>
<dbReference type="Proteomes" id="UP001204061">
    <property type="component" value="Unassembled WGS sequence"/>
</dbReference>
<comment type="similarity">
    <text evidence="2">Belongs to the skp family.</text>
</comment>
<evidence type="ECO:0000313" key="9">
    <source>
        <dbReference type="EMBL" id="THJ46539.1"/>
    </source>
</evidence>
<evidence type="ECO:0000313" key="19">
    <source>
        <dbReference type="Proteomes" id="UP000515442"/>
    </source>
</evidence>
<evidence type="ECO:0000313" key="5">
    <source>
        <dbReference type="EMBL" id="BBR38555.1"/>
    </source>
</evidence>
<dbReference type="SMART" id="SM00935">
    <property type="entry name" value="OmpH"/>
    <property type="match status" value="1"/>
</dbReference>
<reference evidence="7 13" key="3">
    <citation type="submission" date="2018-03" db="EMBL/GenBank/DDBJ databases">
        <title>Aeromonas veronii whole genome sequencing and analysis.</title>
        <authorList>
            <person name="Xie H."/>
            <person name="Liu T."/>
            <person name="Wang K."/>
        </authorList>
    </citation>
    <scope>NUCLEOTIDE SEQUENCE [LARGE SCALE GENOMIC DNA]</scope>
    <source>
        <strain evidence="7 13">XH.VA.1</strain>
    </source>
</reference>
<dbReference type="OMA" id="MENDLQS"/>
<dbReference type="RefSeq" id="WP_005338563.1">
    <property type="nucleotide sequence ID" value="NZ_AP022038.1"/>
</dbReference>
<dbReference type="Proteomes" id="UP000439123">
    <property type="component" value="Unassembled WGS sequence"/>
</dbReference>
<keyword evidence="1 3" id="KW-0732">Signal</keyword>
<dbReference type="EMBL" id="PZKL01000012">
    <property type="protein sequence ID" value="PTH82319.1"/>
    <property type="molecule type" value="Genomic_DNA"/>
</dbReference>
<dbReference type="eggNOG" id="COG2825">
    <property type="taxonomic scope" value="Bacteria"/>
</dbReference>
<reference evidence="6" key="10">
    <citation type="submission" date="2022-08" db="EMBL/GenBank/DDBJ databases">
        <title>A global survey of hypervirulent Aeromonas hydrophila identified this emerging pathogen in farmed fish in the lower Mekong River basin.</title>
        <authorList>
            <person name="Xu T."/>
            <person name="Rasmussen-Ivey C.R."/>
            <person name="Moen F.S."/>
            <person name="Fernandez Bravo A."/>
            <person name="Lamy B."/>
            <person name="Beaz-Hidalgo R."/>
            <person name="Khan C.D."/>
            <person name="Castro Escarpulli G."/>
            <person name="Yasin I.S.M."/>
            <person name="Figueras M.J."/>
            <person name="Azzam Sayuti M."/>
            <person name="Karim M.M."/>
            <person name="Alam K.M."/>
            <person name="Le T.T.T."/>
            <person name="Thao N.H.P."/>
            <person name="Addo S."/>
            <person name="Duodu S."/>
            <person name="Ali S."/>
            <person name="Mey S."/>
            <person name="Somony T."/>
            <person name="Liles M.R."/>
        </authorList>
    </citation>
    <scope>NUCLEOTIDE SEQUENCE</scope>
    <source>
        <strain evidence="6">0.14</strain>
    </source>
</reference>
<reference evidence="10" key="6">
    <citation type="journal article" date="2019" name="PLoS ONE">
        <title>Identification and characterization of putative Aeromonas spp. T3SS effectors.</title>
        <authorList>
            <person name="Rangel L.T."/>
            <person name="Marden J."/>
            <person name="Colston S."/>
            <person name="Setubal J.C."/>
            <person name="Graf J."/>
            <person name="Gogarten J.P."/>
        </authorList>
    </citation>
    <scope>NUCLEOTIDE SEQUENCE</scope>
    <source>
        <strain evidence="10">BAQ071013-135</strain>
    </source>
</reference>
<dbReference type="PIRSF" id="PIRSF002094">
    <property type="entry name" value="OMP26_Skp"/>
    <property type="match status" value="1"/>
</dbReference>
<reference evidence="5 19" key="9">
    <citation type="submission" date="2019-12" db="EMBL/GenBank/DDBJ databases">
        <title>complete genome sequences of Aeromonas veronii str. WP3-W19-ESBL-03 isolated from wastewater treatment plant effluent.</title>
        <authorList>
            <person name="Sekizuka T."/>
            <person name="Itokawa K."/>
            <person name="Yatsu K."/>
            <person name="Inamine Y."/>
            <person name="Kuroda M."/>
        </authorList>
    </citation>
    <scope>NUCLEOTIDE SEQUENCE [LARGE SCALE GENOMIC DNA]</scope>
    <source>
        <strain evidence="5 19">WP3-W19-ESBL-03</strain>
    </source>
</reference>
<dbReference type="SMR" id="A0A0T6RYJ1"/>
<dbReference type="Proteomes" id="UP000515442">
    <property type="component" value="Chromosome"/>
</dbReference>
<accession>A0A318DI75</accession>
<reference evidence="12 18" key="8">
    <citation type="submission" date="2019-10" db="EMBL/GenBank/DDBJ databases">
        <authorList>
            <person name="Karimi E."/>
        </authorList>
    </citation>
    <scope>NUCLEOTIDE SEQUENCE [LARGE SCALE GENOMIC DNA]</scope>
    <source>
        <strain evidence="12">Aeromonas sp. 8C</strain>
    </source>
</reference>
<dbReference type="OrthoDB" id="5624238at2"/>
<feature type="signal peptide" evidence="3">
    <location>
        <begin position="1"/>
        <end position="24"/>
    </location>
</feature>
<evidence type="ECO:0000256" key="2">
    <source>
        <dbReference type="PIRNR" id="PIRNR002094"/>
    </source>
</evidence>
<evidence type="ECO:0000313" key="14">
    <source>
        <dbReference type="Proteomes" id="UP000267614"/>
    </source>
</evidence>
<dbReference type="PANTHER" id="PTHR35089:SF1">
    <property type="entry name" value="CHAPERONE PROTEIN SKP"/>
    <property type="match status" value="1"/>
</dbReference>
<reference evidence="10" key="2">
    <citation type="submission" date="2017-10" db="EMBL/GenBank/DDBJ databases">
        <authorList>
            <person name="Colston S.M."/>
            <person name="Graf J."/>
        </authorList>
    </citation>
    <scope>NUCLEOTIDE SEQUENCE</scope>
    <source>
        <strain evidence="10">BAQ071013-135</strain>
    </source>
</reference>
<dbReference type="InterPro" id="IPR005632">
    <property type="entry name" value="Chaperone_Skp"/>
</dbReference>
<sequence>MNKALKVAGLSFALMAAGMGSAFAETKIAVVDMGEVFQKLPQREAVAAKLKGEFEPRMRELQKLEQEGQKLVEKFRKDEAFMSAEQKKQNQEKLAKLQMEFNQKRQAFEQDNGRRQSEERNKILTKVQAAIDSIAKSNGYDLVLERNAAPYAASKLDISGQVISQVSKSN</sequence>
<evidence type="ECO:0000256" key="1">
    <source>
        <dbReference type="ARBA" id="ARBA00022729"/>
    </source>
</evidence>
<dbReference type="EMBL" id="SSUX01000003">
    <property type="protein sequence ID" value="THJ46539.1"/>
    <property type="molecule type" value="Genomic_DNA"/>
</dbReference>
<dbReference type="SUPFAM" id="SSF111384">
    <property type="entry name" value="OmpH-like"/>
    <property type="match status" value="1"/>
</dbReference>
<evidence type="ECO:0000256" key="3">
    <source>
        <dbReference type="SAM" id="SignalP"/>
    </source>
</evidence>
<dbReference type="GO" id="GO:0050821">
    <property type="term" value="P:protein stabilization"/>
    <property type="evidence" value="ECO:0007669"/>
    <property type="project" value="TreeGrafter"/>
</dbReference>
<evidence type="ECO:0000313" key="13">
    <source>
        <dbReference type="Proteomes" id="UP000241986"/>
    </source>
</evidence>
<evidence type="ECO:0000313" key="15">
    <source>
        <dbReference type="Proteomes" id="UP000281725"/>
    </source>
</evidence>
<reference evidence="9 16" key="7">
    <citation type="submission" date="2019-04" db="EMBL/GenBank/DDBJ databases">
        <title>Comparative genomics of Aeromonas veronii strains pathogenic to fish.</title>
        <authorList>
            <person name="Cascarano M.C."/>
            <person name="Smyrli M."/>
            <person name="Katharios P."/>
        </authorList>
    </citation>
    <scope>NUCLEOTIDE SEQUENCE [LARGE SCALE GENOMIC DNA]</scope>
    <source>
        <strain evidence="9 16">XU1</strain>
    </source>
</reference>
<dbReference type="EMBL" id="PDXJ01000002">
    <property type="protein sequence ID" value="TND56800.1"/>
    <property type="molecule type" value="Genomic_DNA"/>
</dbReference>
<dbReference type="EMBL" id="CP033604">
    <property type="protein sequence ID" value="AYV38217.1"/>
    <property type="molecule type" value="Genomic_DNA"/>
</dbReference>